<accession>S3CVN7</accession>
<dbReference type="OrthoDB" id="3555412at2759"/>
<dbReference type="Proteomes" id="UP000016922">
    <property type="component" value="Unassembled WGS sequence"/>
</dbReference>
<dbReference type="KEGG" id="glz:GLAREA_03444"/>
<keyword evidence="3" id="KW-1185">Reference proteome</keyword>
<dbReference type="EMBL" id="KE145363">
    <property type="protein sequence ID" value="EPE30477.1"/>
    <property type="molecule type" value="Genomic_DNA"/>
</dbReference>
<feature type="signal peptide" evidence="1">
    <location>
        <begin position="1"/>
        <end position="19"/>
    </location>
</feature>
<dbReference type="GeneID" id="19462499"/>
<dbReference type="HOGENOM" id="CLU_1289012_0_0_1"/>
<evidence type="ECO:0000313" key="3">
    <source>
        <dbReference type="Proteomes" id="UP000016922"/>
    </source>
</evidence>
<organism evidence="2 3">
    <name type="scientific">Glarea lozoyensis (strain ATCC 20868 / MF5171)</name>
    <dbReference type="NCBI Taxonomy" id="1116229"/>
    <lineage>
        <taxon>Eukaryota</taxon>
        <taxon>Fungi</taxon>
        <taxon>Dikarya</taxon>
        <taxon>Ascomycota</taxon>
        <taxon>Pezizomycotina</taxon>
        <taxon>Leotiomycetes</taxon>
        <taxon>Helotiales</taxon>
        <taxon>Helotiaceae</taxon>
        <taxon>Glarea</taxon>
    </lineage>
</organism>
<dbReference type="AlphaFoldDB" id="S3CVN7"/>
<name>S3CVN7_GLAL2</name>
<dbReference type="RefSeq" id="XP_008081888.1">
    <property type="nucleotide sequence ID" value="XM_008083697.1"/>
</dbReference>
<proteinExistence type="predicted"/>
<reference evidence="2 3" key="1">
    <citation type="journal article" date="2013" name="BMC Genomics">
        <title>Genomics-driven discovery of the pneumocandin biosynthetic gene cluster in the fungus Glarea lozoyensis.</title>
        <authorList>
            <person name="Chen L."/>
            <person name="Yue Q."/>
            <person name="Zhang X."/>
            <person name="Xiang M."/>
            <person name="Wang C."/>
            <person name="Li S."/>
            <person name="Che Y."/>
            <person name="Ortiz-Lopez F.J."/>
            <person name="Bills G.F."/>
            <person name="Liu X."/>
            <person name="An Z."/>
        </authorList>
    </citation>
    <scope>NUCLEOTIDE SEQUENCE [LARGE SCALE GENOMIC DNA]</scope>
    <source>
        <strain evidence="3">ATCC 20868 / MF5171</strain>
    </source>
</reference>
<feature type="chain" id="PRO_5004507688" evidence="1">
    <location>
        <begin position="20"/>
        <end position="214"/>
    </location>
</feature>
<sequence>MHPLFAITTAWCLFALVSASPGVEVKRDEIGSGCHWCSEGPWTTATECDSGEYWAVANSMRNPPENVTLDVTAFCSQFLRPLVTDTSVITETAGTTIQTSTSIWLTLFTPTSTAPTTTIPTGFLKMRSPHAAPEPTASPELRKPRADLAIQEYTVPEYLTDWYWYGRLDPGCSCIITSAAPSVHFSETSTTTLYDVTLSATVTETYTIWPKSKD</sequence>
<evidence type="ECO:0000313" key="2">
    <source>
        <dbReference type="EMBL" id="EPE30477.1"/>
    </source>
</evidence>
<keyword evidence="1" id="KW-0732">Signal</keyword>
<evidence type="ECO:0000256" key="1">
    <source>
        <dbReference type="SAM" id="SignalP"/>
    </source>
</evidence>
<protein>
    <submittedName>
        <fullName evidence="2">Uncharacterized protein</fullName>
    </submittedName>
</protein>
<gene>
    <name evidence="2" type="ORF">GLAREA_03444</name>
</gene>